<keyword evidence="1 3" id="KW-0378">Hydrolase</keyword>
<comment type="caution">
    <text evidence="3">The sequence shown here is derived from an EMBL/GenBank/DDBJ whole genome shotgun (WGS) entry which is preliminary data.</text>
</comment>
<sequence>MTISVAAVAAPFGRDLEAGFALVAELVAQARARGVRLLALPEAALGGYLADLSGDGTPDLPPALDVDGPEVARLAAIAGDMVVTAGLCESDGAQRYNTAVAVTGDGVLGVHRKVHQPLGENASYAAGDGFRAFDSPIGRMGMLICYDKAFPESARTLAMDGAEVIACMSAWPAARTMSDPDLAQDRWTRRFDLFDAARALENQVVWLSANQAGTFGSLRFVCSAKVVGPGGEVLATTGVAPGTAVAEVDVRGLLDGARRSMAHLRDRRPDAYGVRAGAMA</sequence>
<dbReference type="EMBL" id="VLKF01000001">
    <property type="protein sequence ID" value="TWH74753.1"/>
    <property type="molecule type" value="Genomic_DNA"/>
</dbReference>
<evidence type="ECO:0000259" key="2">
    <source>
        <dbReference type="PROSITE" id="PS50263"/>
    </source>
</evidence>
<protein>
    <submittedName>
        <fullName evidence="3">Putative amidohydrolase</fullName>
    </submittedName>
</protein>
<dbReference type="InterPro" id="IPR036526">
    <property type="entry name" value="C-N_Hydrolase_sf"/>
</dbReference>
<dbReference type="GO" id="GO:0016811">
    <property type="term" value="F:hydrolase activity, acting on carbon-nitrogen (but not peptide) bonds, in linear amides"/>
    <property type="evidence" value="ECO:0007669"/>
    <property type="project" value="TreeGrafter"/>
</dbReference>
<dbReference type="PROSITE" id="PS50263">
    <property type="entry name" value="CN_HYDROLASE"/>
    <property type="match status" value="1"/>
</dbReference>
<dbReference type="PANTHER" id="PTHR43674">
    <property type="entry name" value="NITRILASE C965.09-RELATED"/>
    <property type="match status" value="1"/>
</dbReference>
<dbReference type="Pfam" id="PF00795">
    <property type="entry name" value="CN_hydrolase"/>
    <property type="match status" value="1"/>
</dbReference>
<dbReference type="InterPro" id="IPR003010">
    <property type="entry name" value="C-N_Hydrolase"/>
</dbReference>
<feature type="domain" description="CN hydrolase" evidence="2">
    <location>
        <begin position="3"/>
        <end position="250"/>
    </location>
</feature>
<dbReference type="AlphaFoldDB" id="A0A562IVF0"/>
<dbReference type="SUPFAM" id="SSF56317">
    <property type="entry name" value="Carbon-nitrogen hydrolase"/>
    <property type="match status" value="1"/>
</dbReference>
<accession>A0A562IVF0</accession>
<name>A0A562IVF0_9ACTN</name>
<proteinExistence type="predicted"/>
<dbReference type="OrthoDB" id="9760188at2"/>
<dbReference type="Proteomes" id="UP000321490">
    <property type="component" value="Unassembled WGS sequence"/>
</dbReference>
<dbReference type="CDD" id="cd07197">
    <property type="entry name" value="nitrilase"/>
    <property type="match status" value="1"/>
</dbReference>
<dbReference type="InterPro" id="IPR050345">
    <property type="entry name" value="Aliph_Amidase/BUP"/>
</dbReference>
<reference evidence="3 4" key="1">
    <citation type="submission" date="2019-07" db="EMBL/GenBank/DDBJ databases">
        <title>R&amp;d 2014.</title>
        <authorList>
            <person name="Klenk H.-P."/>
        </authorList>
    </citation>
    <scope>NUCLEOTIDE SEQUENCE [LARGE SCALE GENOMIC DNA]</scope>
    <source>
        <strain evidence="3 4">DSM 45764</strain>
    </source>
</reference>
<keyword evidence="4" id="KW-1185">Reference proteome</keyword>
<evidence type="ECO:0000313" key="3">
    <source>
        <dbReference type="EMBL" id="TWH74753.1"/>
    </source>
</evidence>
<organism evidence="3 4">
    <name type="scientific">Modestobacter roseus</name>
    <dbReference type="NCBI Taxonomy" id="1181884"/>
    <lineage>
        <taxon>Bacteria</taxon>
        <taxon>Bacillati</taxon>
        <taxon>Actinomycetota</taxon>
        <taxon>Actinomycetes</taxon>
        <taxon>Geodermatophilales</taxon>
        <taxon>Geodermatophilaceae</taxon>
        <taxon>Modestobacter</taxon>
    </lineage>
</organism>
<gene>
    <name evidence="3" type="ORF">JD78_03298</name>
</gene>
<evidence type="ECO:0000313" key="4">
    <source>
        <dbReference type="Proteomes" id="UP000321490"/>
    </source>
</evidence>
<dbReference type="RefSeq" id="WP_153359690.1">
    <property type="nucleotide sequence ID" value="NZ_JABGDC010000071.1"/>
</dbReference>
<dbReference type="Gene3D" id="3.60.110.10">
    <property type="entry name" value="Carbon-nitrogen hydrolase"/>
    <property type="match status" value="1"/>
</dbReference>
<evidence type="ECO:0000256" key="1">
    <source>
        <dbReference type="ARBA" id="ARBA00022801"/>
    </source>
</evidence>
<dbReference type="PANTHER" id="PTHR43674:SF16">
    <property type="entry name" value="CARBON-NITROGEN FAMILY, PUTATIVE (AFU_ORTHOLOGUE AFUA_5G02350)-RELATED"/>
    <property type="match status" value="1"/>
</dbReference>